<proteinExistence type="predicted"/>
<dbReference type="PANTHER" id="PTHR30543">
    <property type="entry name" value="CHROMATE REDUCTASE"/>
    <property type="match status" value="1"/>
</dbReference>
<dbReference type="PANTHER" id="PTHR30543:SF21">
    <property type="entry name" value="NAD(P)H-DEPENDENT FMN REDUCTASE LOT6"/>
    <property type="match status" value="1"/>
</dbReference>
<dbReference type="Pfam" id="PF03358">
    <property type="entry name" value="FMN_red"/>
    <property type="match status" value="1"/>
</dbReference>
<sequence>MAPLLGVIIGSVRTGRVGPTVARWFVRRASADGRFEARVLDLADVVLPMDLSGGPGVDELTRWVDGCDAFVLVTPEYNHGYPASLKLALDSVKLEWRGKPVGFVSYGGTAGGVRAVEQLRQVVAELHMASVRDAVLFPRVKKAFDAHGETSDGAAIDGAQRMIDQLLWWSEGAGQPYPHG</sequence>
<organism evidence="2 3">
    <name type="scientific">Rhodococcoides corynebacterioides</name>
    <dbReference type="NCBI Taxonomy" id="53972"/>
    <lineage>
        <taxon>Bacteria</taxon>
        <taxon>Bacillati</taxon>
        <taxon>Actinomycetota</taxon>
        <taxon>Actinomycetes</taxon>
        <taxon>Mycobacteriales</taxon>
        <taxon>Nocardiaceae</taxon>
        <taxon>Rhodococcoides</taxon>
    </lineage>
</organism>
<dbReference type="SUPFAM" id="SSF52218">
    <property type="entry name" value="Flavoproteins"/>
    <property type="match status" value="1"/>
</dbReference>
<evidence type="ECO:0000313" key="3">
    <source>
        <dbReference type="Proteomes" id="UP000703038"/>
    </source>
</evidence>
<keyword evidence="3" id="KW-1185">Reference proteome</keyword>
<evidence type="ECO:0000313" key="2">
    <source>
        <dbReference type="EMBL" id="MBM7414087.1"/>
    </source>
</evidence>
<protein>
    <submittedName>
        <fullName evidence="2">NAD(P)H-dependent FMN reductase</fullName>
    </submittedName>
</protein>
<dbReference type="InterPro" id="IPR029039">
    <property type="entry name" value="Flavoprotein-like_sf"/>
</dbReference>
<dbReference type="InterPro" id="IPR050712">
    <property type="entry name" value="NAD(P)H-dep_reductase"/>
</dbReference>
<evidence type="ECO:0000259" key="1">
    <source>
        <dbReference type="Pfam" id="PF03358"/>
    </source>
</evidence>
<reference evidence="2 3" key="1">
    <citation type="submission" date="2021-01" db="EMBL/GenBank/DDBJ databases">
        <title>Genomics of switchgrass bacterial isolates.</title>
        <authorList>
            <person name="Shade A."/>
        </authorList>
    </citation>
    <scope>NUCLEOTIDE SEQUENCE [LARGE SCALE GENOMIC DNA]</scope>
    <source>
        <strain evidence="2 3">PvP111</strain>
    </source>
</reference>
<gene>
    <name evidence="2" type="ORF">JOE42_000820</name>
</gene>
<dbReference type="Proteomes" id="UP000703038">
    <property type="component" value="Unassembled WGS sequence"/>
</dbReference>
<comment type="caution">
    <text evidence="2">The sequence shown here is derived from an EMBL/GenBank/DDBJ whole genome shotgun (WGS) entry which is preliminary data.</text>
</comment>
<feature type="domain" description="NADPH-dependent FMN reductase-like" evidence="1">
    <location>
        <begin position="5"/>
        <end position="138"/>
    </location>
</feature>
<dbReference type="InterPro" id="IPR005025">
    <property type="entry name" value="FMN_Rdtase-like_dom"/>
</dbReference>
<name>A0ABS2KQG9_9NOCA</name>
<dbReference type="EMBL" id="JAFBBK010000001">
    <property type="protein sequence ID" value="MBM7414087.1"/>
    <property type="molecule type" value="Genomic_DNA"/>
</dbReference>
<dbReference type="RefSeq" id="WP_204866859.1">
    <property type="nucleotide sequence ID" value="NZ_JAFBBK010000001.1"/>
</dbReference>
<dbReference type="Gene3D" id="3.40.50.360">
    <property type="match status" value="1"/>
</dbReference>
<accession>A0ABS2KQG9</accession>